<protein>
    <recommendedName>
        <fullName evidence="4">tetrahydrofolate synthase</fullName>
        <ecNumber evidence="4">6.3.2.17</ecNumber>
    </recommendedName>
    <alternativeName>
        <fullName evidence="16">Folylpoly-gamma-glutamate synthetase</fullName>
    </alternativeName>
    <alternativeName>
        <fullName evidence="15">Tetrahydrofolylpolyglutamate synthase</fullName>
    </alternativeName>
</protein>
<keyword evidence="9 18" id="KW-0863">Zinc-finger</keyword>
<dbReference type="GO" id="GO:0005739">
    <property type="term" value="C:mitochondrion"/>
    <property type="evidence" value="ECO:0007669"/>
    <property type="project" value="TreeGrafter"/>
</dbReference>
<feature type="domain" description="SAM" evidence="20">
    <location>
        <begin position="1331"/>
        <end position="1394"/>
    </location>
</feature>
<dbReference type="InterPro" id="IPR036565">
    <property type="entry name" value="Mur-like_cat_sf"/>
</dbReference>
<comment type="catalytic activity">
    <reaction evidence="17">
        <text>(6S)-5,6,7,8-tetrahydrofolyl-(gamma-L-Glu)(n) + L-glutamate + ATP = (6S)-5,6,7,8-tetrahydrofolyl-(gamma-L-Glu)(n+1) + ADP + phosphate + H(+)</text>
        <dbReference type="Rhea" id="RHEA:10580"/>
        <dbReference type="Rhea" id="RHEA-COMP:14738"/>
        <dbReference type="Rhea" id="RHEA-COMP:14740"/>
        <dbReference type="ChEBI" id="CHEBI:15378"/>
        <dbReference type="ChEBI" id="CHEBI:29985"/>
        <dbReference type="ChEBI" id="CHEBI:30616"/>
        <dbReference type="ChEBI" id="CHEBI:43474"/>
        <dbReference type="ChEBI" id="CHEBI:141005"/>
        <dbReference type="ChEBI" id="CHEBI:456216"/>
        <dbReference type="EC" id="6.3.2.17"/>
    </reaction>
</comment>
<feature type="compositionally biased region" description="Basic residues" evidence="19">
    <location>
        <begin position="960"/>
        <end position="979"/>
    </location>
</feature>
<name>A0A815YXK3_ADIRI</name>
<comment type="pathway">
    <text evidence="2">Cofactor biosynthesis; tetrahydrofolylpolyglutamate biosynthesis.</text>
</comment>
<evidence type="ECO:0000259" key="22">
    <source>
        <dbReference type="PROSITE" id="PS51792"/>
    </source>
</evidence>
<dbReference type="InterPro" id="IPR038603">
    <property type="entry name" value="Znf_FCS_sf"/>
</dbReference>
<dbReference type="InterPro" id="IPR003118">
    <property type="entry name" value="Pointed_dom"/>
</dbReference>
<dbReference type="GO" id="GO:0005634">
    <property type="term" value="C:nucleus"/>
    <property type="evidence" value="ECO:0007669"/>
    <property type="project" value="UniProtKB-SubCell"/>
</dbReference>
<evidence type="ECO:0000256" key="10">
    <source>
        <dbReference type="ARBA" id="ARBA00022833"/>
    </source>
</evidence>
<evidence type="ECO:0000256" key="13">
    <source>
        <dbReference type="ARBA" id="ARBA00023125"/>
    </source>
</evidence>
<dbReference type="GO" id="GO:0004326">
    <property type="term" value="F:tetrahydrofolylpolyglutamate synthase activity"/>
    <property type="evidence" value="ECO:0007669"/>
    <property type="project" value="UniProtKB-EC"/>
</dbReference>
<dbReference type="UniPathway" id="UPA00850"/>
<evidence type="ECO:0000313" key="24">
    <source>
        <dbReference type="Proteomes" id="UP000663828"/>
    </source>
</evidence>
<feature type="region of interest" description="Disordered" evidence="19">
    <location>
        <begin position="1208"/>
        <end position="1243"/>
    </location>
</feature>
<evidence type="ECO:0000259" key="20">
    <source>
        <dbReference type="PROSITE" id="PS50105"/>
    </source>
</evidence>
<dbReference type="Gene3D" id="3.30.60.160">
    <property type="match status" value="1"/>
</dbReference>
<evidence type="ECO:0000256" key="4">
    <source>
        <dbReference type="ARBA" id="ARBA00013025"/>
    </source>
</evidence>
<dbReference type="InterPro" id="IPR001660">
    <property type="entry name" value="SAM"/>
</dbReference>
<feature type="region of interest" description="Disordered" evidence="19">
    <location>
        <begin position="1145"/>
        <end position="1171"/>
    </location>
</feature>
<dbReference type="InterPro" id="IPR012313">
    <property type="entry name" value="Znf_FCS"/>
</dbReference>
<dbReference type="SMART" id="SM00251">
    <property type="entry name" value="SAM_PNT"/>
    <property type="match status" value="1"/>
</dbReference>
<dbReference type="SUPFAM" id="SSF47769">
    <property type="entry name" value="SAM/Pointed domain"/>
    <property type="match status" value="1"/>
</dbReference>
<feature type="domain" description="FCS-type" evidence="21">
    <location>
        <begin position="1242"/>
        <end position="1277"/>
    </location>
</feature>
<evidence type="ECO:0000256" key="5">
    <source>
        <dbReference type="ARBA" id="ARBA00022563"/>
    </source>
</evidence>
<dbReference type="InterPro" id="IPR013761">
    <property type="entry name" value="SAM/pointed_sf"/>
</dbReference>
<evidence type="ECO:0000256" key="6">
    <source>
        <dbReference type="ARBA" id="ARBA00022598"/>
    </source>
</evidence>
<feature type="compositionally biased region" description="Low complexity" evidence="19">
    <location>
        <begin position="1152"/>
        <end position="1166"/>
    </location>
</feature>
<evidence type="ECO:0000256" key="17">
    <source>
        <dbReference type="ARBA" id="ARBA00047493"/>
    </source>
</evidence>
<dbReference type="CDD" id="cd09509">
    <property type="entry name" value="SAM_Polycomb"/>
    <property type="match status" value="1"/>
</dbReference>
<dbReference type="InterPro" id="IPR036615">
    <property type="entry name" value="Mur_ligase_C_dom_sf"/>
</dbReference>
<dbReference type="Gene3D" id="1.10.150.50">
    <property type="entry name" value="Transcription Factor, Ets-1"/>
    <property type="match status" value="1"/>
</dbReference>
<evidence type="ECO:0000313" key="23">
    <source>
        <dbReference type="EMBL" id="CAF1575521.1"/>
    </source>
</evidence>
<keyword evidence="10" id="KW-0862">Zinc</keyword>
<feature type="domain" description="Yippee" evidence="22">
    <location>
        <begin position="27"/>
        <end position="124"/>
    </location>
</feature>
<dbReference type="GO" id="GO:0043565">
    <property type="term" value="F:sequence-specific DNA binding"/>
    <property type="evidence" value="ECO:0007669"/>
    <property type="project" value="InterPro"/>
</dbReference>
<evidence type="ECO:0000256" key="18">
    <source>
        <dbReference type="PROSITE-ProRule" id="PRU00367"/>
    </source>
</evidence>
<dbReference type="GO" id="GO:0006730">
    <property type="term" value="P:one-carbon metabolic process"/>
    <property type="evidence" value="ECO:0007669"/>
    <property type="project" value="UniProtKB-KW"/>
</dbReference>
<evidence type="ECO:0000256" key="12">
    <source>
        <dbReference type="ARBA" id="ARBA00022842"/>
    </source>
</evidence>
<proteinExistence type="inferred from homology"/>
<dbReference type="InterPro" id="IPR034751">
    <property type="entry name" value="Yippee"/>
</dbReference>
<accession>A0A815YXK3</accession>
<evidence type="ECO:0000256" key="19">
    <source>
        <dbReference type="SAM" id="MobiDB-lite"/>
    </source>
</evidence>
<feature type="compositionally biased region" description="Polar residues" evidence="19">
    <location>
        <begin position="940"/>
        <end position="958"/>
    </location>
</feature>
<evidence type="ECO:0000256" key="15">
    <source>
        <dbReference type="ARBA" id="ARBA00030592"/>
    </source>
</evidence>
<dbReference type="PANTHER" id="PTHR11136">
    <property type="entry name" value="FOLYLPOLYGLUTAMATE SYNTHASE-RELATED"/>
    <property type="match status" value="1"/>
</dbReference>
<feature type="region of interest" description="Disordered" evidence="19">
    <location>
        <begin position="689"/>
        <end position="722"/>
    </location>
</feature>
<evidence type="ECO:0000256" key="14">
    <source>
        <dbReference type="ARBA" id="ARBA00023242"/>
    </source>
</evidence>
<keyword evidence="24" id="KW-1185">Reference proteome</keyword>
<dbReference type="PROSITE" id="PS01011">
    <property type="entry name" value="FOLYLPOLYGLU_SYNT_1"/>
    <property type="match status" value="1"/>
</dbReference>
<dbReference type="InterPro" id="IPR018109">
    <property type="entry name" value="Folylpolyglutamate_synth_CS"/>
</dbReference>
<gene>
    <name evidence="23" type="ORF">XAT740_LOCUS44908</name>
</gene>
<dbReference type="SUPFAM" id="SSF53244">
    <property type="entry name" value="MurD-like peptide ligases, peptide-binding domain"/>
    <property type="match status" value="1"/>
</dbReference>
<dbReference type="InterPro" id="IPR004910">
    <property type="entry name" value="Yippee/Mis18/Cereblon"/>
</dbReference>
<feature type="compositionally biased region" description="Basic and acidic residues" evidence="19">
    <location>
        <begin position="1219"/>
        <end position="1236"/>
    </location>
</feature>
<dbReference type="Proteomes" id="UP000663828">
    <property type="component" value="Unassembled WGS sequence"/>
</dbReference>
<dbReference type="FunFam" id="3.40.1190.10:FF:000008">
    <property type="entry name" value="Folylpolyglutamate synthase"/>
    <property type="match status" value="1"/>
</dbReference>
<keyword evidence="5" id="KW-0554">One-carbon metabolism</keyword>
<keyword evidence="12" id="KW-0460">Magnesium</keyword>
<comment type="subcellular location">
    <subcellularLocation>
        <location evidence="1">Nucleus</location>
    </subcellularLocation>
</comment>
<evidence type="ECO:0000256" key="11">
    <source>
        <dbReference type="ARBA" id="ARBA00022840"/>
    </source>
</evidence>
<evidence type="ECO:0000259" key="21">
    <source>
        <dbReference type="PROSITE" id="PS51024"/>
    </source>
</evidence>
<feature type="region of interest" description="Disordered" evidence="19">
    <location>
        <begin position="917"/>
        <end position="995"/>
    </location>
</feature>
<dbReference type="EMBL" id="CAJNOR010005765">
    <property type="protein sequence ID" value="CAF1575521.1"/>
    <property type="molecule type" value="Genomic_DNA"/>
</dbReference>
<dbReference type="Pfam" id="PF03226">
    <property type="entry name" value="Yippee-Mis18"/>
    <property type="match status" value="1"/>
</dbReference>
<dbReference type="PROSITE" id="PS50105">
    <property type="entry name" value="SAM_DOMAIN"/>
    <property type="match status" value="1"/>
</dbReference>
<dbReference type="InterPro" id="IPR001645">
    <property type="entry name" value="Folylpolyglutamate_synth"/>
</dbReference>
<dbReference type="PROSITE" id="PS01012">
    <property type="entry name" value="FOLYLPOLYGLU_SYNT_2"/>
    <property type="match status" value="1"/>
</dbReference>
<keyword evidence="6" id="KW-0436">Ligase</keyword>
<dbReference type="GO" id="GO:0005524">
    <property type="term" value="F:ATP binding"/>
    <property type="evidence" value="ECO:0007669"/>
    <property type="project" value="UniProtKB-KW"/>
</dbReference>
<organism evidence="23 24">
    <name type="scientific">Adineta ricciae</name>
    <name type="common">Rotifer</name>
    <dbReference type="NCBI Taxonomy" id="249248"/>
    <lineage>
        <taxon>Eukaryota</taxon>
        <taxon>Metazoa</taxon>
        <taxon>Spiralia</taxon>
        <taxon>Gnathifera</taxon>
        <taxon>Rotifera</taxon>
        <taxon>Eurotatoria</taxon>
        <taxon>Bdelloidea</taxon>
        <taxon>Adinetida</taxon>
        <taxon>Adinetidae</taxon>
        <taxon>Adineta</taxon>
    </lineage>
</organism>
<feature type="compositionally biased region" description="Polar residues" evidence="19">
    <location>
        <begin position="689"/>
        <end position="701"/>
    </location>
</feature>
<dbReference type="GO" id="GO:0008270">
    <property type="term" value="F:zinc ion binding"/>
    <property type="evidence" value="ECO:0007669"/>
    <property type="project" value="UniProtKB-KW"/>
</dbReference>
<evidence type="ECO:0000256" key="7">
    <source>
        <dbReference type="ARBA" id="ARBA00022723"/>
    </source>
</evidence>
<dbReference type="Pfam" id="PF00536">
    <property type="entry name" value="SAM_1"/>
    <property type="match status" value="1"/>
</dbReference>
<evidence type="ECO:0000256" key="9">
    <source>
        <dbReference type="ARBA" id="ARBA00022771"/>
    </source>
</evidence>
<sequence>MVKTSHRGRSKALGKLFQLYLPAKTHRTYSCLHCRAQLANHDELISKSFQGSQGRAYLFNSVVNVNTSAAEERVLLTGLHEVADIYCECCKTLLGWKYEHAFESSQKYKEGKYIIELVHMIKDNGWDDENMKYFSSFKSHLISCRFFTAFHIRKLATVNKAILSQYEEAISTLNSLQTNQSVVAANKRAGKSMTDVLRYLSCLNIQLDQIDRLNVIHVAGTKGKGSTCAFTESILRQYGYRTGFYSSPHLIEVRERIRLDGELLSKEKFVHYFWKCYNPIRDAVQKSNDEDPLPMPFYFSFLTTMMFYVFVHEQIDVAIVEVGIGGEHDCTNVIKTPVVCGITSLGLDHVSILGNTIDKIAWQKAGIFKKGVQAVTAPQLPEAMRVLIERAEEKQCTLTLAPPLNHYPNYPFHLGLNGDVQETNAALAIQLVFHWLNARADQSYDKLMEASLSTKILQGLATCRWSGRNEIVETDTATYYLDGAHTIESIEQCKNWFMNSISKQDTSTRNILLFYCSNDRNPEILLQPLMSCKFDCVAFCSPTTSLSPVSNSNNNQTGSKFSNDQWRASKTINDEIGRLSLHVAAFEKLWLSTIENQTNMPSMHCFHSVTQALAWIDESKLSKPSVLVTGSLYLVGALLKSLEENHAEINTLIDFMETLAPTAPIKQVKRVCITVSLNSNITQMSIFKGSRASQNNEQVSRSPAKPATLLPRPSIGKPSTILPQPAQKSVVLSNSMTPLVPKPIATNGQLVKPSTGTPSAGFTTYLVVDGNQGQLVQVANDGSKPVTFRNQAGQILQATPITVVSSANQPSLPTATDPSMSSNSTPVNALQPQLTSATSHIQPNPAQTVTHIQTNASHPIQHIILPNDTTTHQLTGNTHLSATSSLLNDCNSTAHQPSLLQPNPIIPTSILHGNISSAHERDVSPGPNDNDSSIDDPSTLDGSTTQDPNVSLSLSQIVRKTNHRHRRSSNSSKKKRGRPRLYERDPFTNKPIKSRSTLEATEVTLPNVTMAPATTLLIPGQTPILNTMHPYPNGCTSLIFPSQPLSHTTTIPVNNPSLLQQQSYSYPSLLNGGSASSTNMLTVPTLNILSSDTASTPAAAAAAASSYSYAPSSSTLTTTTTMTSAPPRPFVPPVPQTVENQVTIPLKNLQISSTPTPTTSSPRSSTVPPPTTVPNVVPLNTSPIKPFHQTQNNDIVVHYIGGFVIRESSHPFPSEDPNDISKDSTHSNGREKENHSFNDNNSDLGSDQLRCISCKKVDFSERFYSQEKKFCSKACSTKPLKGTKVSNGKKSQQDTPPVMVEAIQHVEKVHVDQPKASLPPDHGLPMDPSKWTVSQVGEFIGRLTNENIREVFCESEMDGQALLLMTQEHLRDTMKIKLGPSLIISSEITKLRDRARAFS</sequence>
<keyword evidence="14" id="KW-0539">Nucleus</keyword>
<keyword evidence="8" id="KW-0547">Nucleotide-binding</keyword>
<dbReference type="PANTHER" id="PTHR11136:SF5">
    <property type="entry name" value="FOLYLPOLYGLUTAMATE SYNTHASE, MITOCHONDRIAL"/>
    <property type="match status" value="1"/>
</dbReference>
<evidence type="ECO:0000256" key="2">
    <source>
        <dbReference type="ARBA" id="ARBA00005150"/>
    </source>
</evidence>
<dbReference type="SMART" id="SM00454">
    <property type="entry name" value="SAM"/>
    <property type="match status" value="1"/>
</dbReference>
<dbReference type="PROSITE" id="PS51024">
    <property type="entry name" value="ZF_FCS"/>
    <property type="match status" value="1"/>
</dbReference>
<keyword evidence="11" id="KW-0067">ATP-binding</keyword>
<dbReference type="NCBIfam" id="TIGR01499">
    <property type="entry name" value="folC"/>
    <property type="match status" value="1"/>
</dbReference>
<evidence type="ECO:0000256" key="16">
    <source>
        <dbReference type="ARBA" id="ARBA00030876"/>
    </source>
</evidence>
<keyword evidence="7" id="KW-0479">Metal-binding</keyword>
<comment type="caution">
    <text evidence="23">The sequence shown here is derived from an EMBL/GenBank/DDBJ whole genome shotgun (WGS) entry which is preliminary data.</text>
</comment>
<dbReference type="Gene3D" id="3.90.190.20">
    <property type="entry name" value="Mur ligase, C-terminal domain"/>
    <property type="match status" value="1"/>
</dbReference>
<feature type="compositionally biased region" description="Low complexity" evidence="19">
    <location>
        <begin position="924"/>
        <end position="937"/>
    </location>
</feature>
<dbReference type="Gene3D" id="3.40.1190.10">
    <property type="entry name" value="Mur-like, catalytic domain"/>
    <property type="match status" value="1"/>
</dbReference>
<comment type="similarity">
    <text evidence="3">Belongs to the folylpolyglutamate synthase family.</text>
</comment>
<evidence type="ECO:0000256" key="1">
    <source>
        <dbReference type="ARBA" id="ARBA00004123"/>
    </source>
</evidence>
<reference evidence="23" key="1">
    <citation type="submission" date="2021-02" db="EMBL/GenBank/DDBJ databases">
        <authorList>
            <person name="Nowell W R."/>
        </authorList>
    </citation>
    <scope>NUCLEOTIDE SEQUENCE</scope>
</reference>
<feature type="region of interest" description="Disordered" evidence="19">
    <location>
        <begin position="807"/>
        <end position="832"/>
    </location>
</feature>
<keyword evidence="13" id="KW-0238">DNA-binding</keyword>
<dbReference type="PROSITE" id="PS51792">
    <property type="entry name" value="YIPPEE"/>
    <property type="match status" value="1"/>
</dbReference>
<dbReference type="GO" id="GO:0005829">
    <property type="term" value="C:cytosol"/>
    <property type="evidence" value="ECO:0007669"/>
    <property type="project" value="TreeGrafter"/>
</dbReference>
<evidence type="ECO:0000256" key="8">
    <source>
        <dbReference type="ARBA" id="ARBA00022741"/>
    </source>
</evidence>
<dbReference type="SUPFAM" id="SSF53623">
    <property type="entry name" value="MurD-like peptide ligases, catalytic domain"/>
    <property type="match status" value="1"/>
</dbReference>
<dbReference type="EC" id="6.3.2.17" evidence="4"/>
<evidence type="ECO:0000256" key="3">
    <source>
        <dbReference type="ARBA" id="ARBA00008276"/>
    </source>
</evidence>